<dbReference type="InterPro" id="IPR050271">
    <property type="entry name" value="UDP-glycosyltransferase"/>
</dbReference>
<evidence type="ECO:0000256" key="1">
    <source>
        <dbReference type="ARBA" id="ARBA00022676"/>
    </source>
</evidence>
<evidence type="ECO:0000256" key="2">
    <source>
        <dbReference type="ARBA" id="ARBA00022679"/>
    </source>
</evidence>
<comment type="caution">
    <text evidence="4">The sequence shown here is derived from an EMBL/GenBank/DDBJ whole genome shotgun (WGS) entry which is preliminary data.</text>
</comment>
<dbReference type="Proteomes" id="UP001314903">
    <property type="component" value="Unassembled WGS sequence"/>
</dbReference>
<dbReference type="Gene3D" id="3.40.50.2000">
    <property type="entry name" value="Glycogen Phosphorylase B"/>
    <property type="match status" value="2"/>
</dbReference>
<reference evidence="4 5" key="1">
    <citation type="submission" date="2021-03" db="EMBL/GenBank/DDBJ databases">
        <title>Genomic Encyclopedia of Type Strains, Phase IV (KMG-IV): sequencing the most valuable type-strain genomes for metagenomic binning, comparative biology and taxonomic classification.</title>
        <authorList>
            <person name="Goeker M."/>
        </authorList>
    </citation>
    <scope>NUCLEOTIDE SEQUENCE [LARGE SCALE GENOMIC DNA]</scope>
    <source>
        <strain evidence="4 5">DSM 27512</strain>
    </source>
</reference>
<dbReference type="PANTHER" id="PTHR48043">
    <property type="entry name" value="EG:EG0003.4 PROTEIN-RELATED"/>
    <property type="match status" value="1"/>
</dbReference>
<accession>A0ABS4KPJ4</accession>
<feature type="domain" description="Glycosyl transferase family 28 C-terminal" evidence="3">
    <location>
        <begin position="302"/>
        <end position="411"/>
    </location>
</feature>
<organism evidence="4 5">
    <name type="scientific">Acetoanaerobium pronyense</name>
    <dbReference type="NCBI Taxonomy" id="1482736"/>
    <lineage>
        <taxon>Bacteria</taxon>
        <taxon>Bacillati</taxon>
        <taxon>Bacillota</taxon>
        <taxon>Clostridia</taxon>
        <taxon>Peptostreptococcales</taxon>
        <taxon>Filifactoraceae</taxon>
        <taxon>Acetoanaerobium</taxon>
    </lineage>
</organism>
<gene>
    <name evidence="4" type="ORF">J2Z35_002360</name>
</gene>
<dbReference type="CDD" id="cd03784">
    <property type="entry name" value="GT1_Gtf-like"/>
    <property type="match status" value="1"/>
</dbReference>
<dbReference type="SUPFAM" id="SSF53756">
    <property type="entry name" value="UDP-Glycosyltransferase/glycogen phosphorylase"/>
    <property type="match status" value="1"/>
</dbReference>
<dbReference type="InterPro" id="IPR002213">
    <property type="entry name" value="UDP_glucos_trans"/>
</dbReference>
<name>A0ABS4KPJ4_9FIRM</name>
<keyword evidence="2" id="KW-0808">Transferase</keyword>
<keyword evidence="5" id="KW-1185">Reference proteome</keyword>
<keyword evidence="1" id="KW-0328">Glycosyltransferase</keyword>
<dbReference type="EMBL" id="JAGGLI010000031">
    <property type="protein sequence ID" value="MBP2028534.1"/>
    <property type="molecule type" value="Genomic_DNA"/>
</dbReference>
<dbReference type="RefSeq" id="WP_209661582.1">
    <property type="nucleotide sequence ID" value="NZ_JAGGLI010000031.1"/>
</dbReference>
<sequence>MNYKHICFLSPPFYSHFMPLLTLAKSFHKYGAKVTFGCSIDFKDEIEKAGLHFHEIELSKNKNTKNATDTIQPDSEKIRLHEFFEATKKGPIETLITQSKHRKDDMLYNPMNIANHIKTLSESRDIDLWIYDVLSYNVALALYSLNLSFITFCPPHPRTIPKGEDFYGVPKNWPSIFDINVKDIEKLKEVSLGTTSQFTNIFNQFLEENKFEVAKINNAFRLTSKIAVIYNYFDFYNSNNPSDIYIGHCFEEESLDENWEKILRNKNQLKILITLGTFLSSRTDVLEKLILALEKNYPDALFVVSGGSSFDILKRLGSENIIMEEFIPQKALIPHMDLVIHHGGCNTFTESLYYEKPMVILPFSSDQFNIAYDAEKNNIASILDPNNLREDLIIKAVKNSLKNKSQDTQKWGNYSKAKGPDFAAKKILGM</sequence>
<evidence type="ECO:0000313" key="5">
    <source>
        <dbReference type="Proteomes" id="UP001314903"/>
    </source>
</evidence>
<dbReference type="InterPro" id="IPR007235">
    <property type="entry name" value="Glyco_trans_28_C"/>
</dbReference>
<dbReference type="Pfam" id="PF04101">
    <property type="entry name" value="Glyco_tran_28_C"/>
    <property type="match status" value="1"/>
</dbReference>
<protein>
    <submittedName>
        <fullName evidence="4">UDP:flavonoid glycosyltransferase YjiC (YdhE family)</fullName>
    </submittedName>
</protein>
<evidence type="ECO:0000259" key="3">
    <source>
        <dbReference type="Pfam" id="PF04101"/>
    </source>
</evidence>
<dbReference type="PANTHER" id="PTHR48043:SF145">
    <property type="entry name" value="FI06409P-RELATED"/>
    <property type="match status" value="1"/>
</dbReference>
<evidence type="ECO:0000313" key="4">
    <source>
        <dbReference type="EMBL" id="MBP2028534.1"/>
    </source>
</evidence>
<proteinExistence type="predicted"/>